<evidence type="ECO:0000256" key="1">
    <source>
        <dbReference type="ARBA" id="ARBA00022723"/>
    </source>
</evidence>
<keyword evidence="8" id="KW-1185">Reference proteome</keyword>
<sequence length="1010" mass="110881">MPPPADVLSHSNSVFLHPAQRQPSSSSLSSPHRKRSTTMTTASAASHQSKLSAALGFNGDNTGMISRSRRNSTATESSVKRRFSNMMLRRPSQSTSASSSSSGNSSDKKSTSSGLSRRQSLTRATASSLAKVVPSFHNKITNTESPKPSQSSSINLLSRRRNSMMALSNGSGNTQQQQQQQPSTPKPSGSTAVKLTSSSKPGAKHGGSSANSSKWFGLRRPSSPAIPSPSTSSIQPSPRPRRYSMIPTATAKTTPLTIVNQQEKPSISNHHMGKHHNKHDSKLATLAKQQQRTNTVYQETEKPNRSISNSPTLKPRNNFSARHVDATTTITKASAAPADKATATTVGVPSVVACAAAMAPAAPEHSAAPQDSYFEQHQHPTETASGSPPHYYQYPNHQRSTTKTSSENCSRLSSRMLDSDISISSLESRRSSVSSLRTVQSACRHSVSNNNNSNTVTATATAQYNNVTQHPAWLASAGFMRRTKCTACNPTSSSEHRRSLSRSSSMYDVATAAVAAQHQQSSHSTLRRFSRTSLTDENGIVKPNYNRRIASADGIIDQPLTPIPNSTAAFIRQHQQLYGNNRSTATPTTTAAATAAAAMAAAAAVISAVAASAATTNPDPANDKWMRLIGNCINHSSKLERLAHDLITSEQNATDVLEVHESIEESQKSRDQEYQIRVKECEALVRVQREMLIEIENLLSEQGFKKEINPKQQQHQHELTTPPPSSPSESSASSASSMSDDQQEEQQEQDEDQVDQDSSSEKKGIQKLSSVLSQEQDAERSDQDQKEQAEQSEEQEEPNQEDQVTQDSPETYQELIQPQSDDNEQDKPWSEIVEETVSQIRWNVGQWVGGGVGTGQIVKCEIGADGLMSTIIVAGTGVTTEPQLLPQHLMQHADKSVYYHRYILYIEREDRKHRFTLMPSTRWIEDDQVKQCQFSYADQSSHTIQCESEFDWLARRHHCRRCGHIFCNTHSSNRLPLFDAQNTKAEWSRVCDTCFYDLAGSSLFHPSDDR</sequence>
<feature type="region of interest" description="Disordered" evidence="5">
    <location>
        <begin position="1"/>
        <end position="129"/>
    </location>
</feature>
<feature type="compositionally biased region" description="Low complexity" evidence="5">
    <location>
        <begin position="168"/>
        <end position="191"/>
    </location>
</feature>
<feature type="compositionally biased region" description="Polar residues" evidence="5">
    <location>
        <begin position="395"/>
        <end position="409"/>
    </location>
</feature>
<feature type="region of interest" description="Disordered" evidence="5">
    <location>
        <begin position="709"/>
        <end position="808"/>
    </location>
</feature>
<dbReference type="InterPro" id="IPR052113">
    <property type="entry name" value="FYVE-type_Zinc_Finger"/>
</dbReference>
<feature type="compositionally biased region" description="Acidic residues" evidence="5">
    <location>
        <begin position="741"/>
        <end position="755"/>
    </location>
</feature>
<feature type="compositionally biased region" description="Polar residues" evidence="5">
    <location>
        <begin position="59"/>
        <end position="77"/>
    </location>
</feature>
<name>A0A8H7S861_9FUNG</name>
<dbReference type="PANTHER" id="PTHR39490:SF8">
    <property type="entry name" value="ZINC FINGER FYVE DOMAIN-CONTAINING PROTEIN 21"/>
    <property type="match status" value="1"/>
</dbReference>
<dbReference type="InterPro" id="IPR000306">
    <property type="entry name" value="Znf_FYVE"/>
</dbReference>
<dbReference type="InterPro" id="IPR011011">
    <property type="entry name" value="Znf_FYVE_PHD"/>
</dbReference>
<protein>
    <recommendedName>
        <fullName evidence="6">FYVE-type domain-containing protein</fullName>
    </recommendedName>
</protein>
<dbReference type="AlphaFoldDB" id="A0A8H7S861"/>
<evidence type="ECO:0000256" key="4">
    <source>
        <dbReference type="PROSITE-ProRule" id="PRU00091"/>
    </source>
</evidence>
<dbReference type="EMBL" id="JAEPRB010000065">
    <property type="protein sequence ID" value="KAG2223243.1"/>
    <property type="molecule type" value="Genomic_DNA"/>
</dbReference>
<organism evidence="7 8">
    <name type="scientific">Circinella minor</name>
    <dbReference type="NCBI Taxonomy" id="1195481"/>
    <lineage>
        <taxon>Eukaryota</taxon>
        <taxon>Fungi</taxon>
        <taxon>Fungi incertae sedis</taxon>
        <taxon>Mucoromycota</taxon>
        <taxon>Mucoromycotina</taxon>
        <taxon>Mucoromycetes</taxon>
        <taxon>Mucorales</taxon>
        <taxon>Lichtheimiaceae</taxon>
        <taxon>Circinella</taxon>
    </lineage>
</organism>
<feature type="region of interest" description="Disordered" evidence="5">
    <location>
        <begin position="166"/>
        <end position="241"/>
    </location>
</feature>
<evidence type="ECO:0000313" key="8">
    <source>
        <dbReference type="Proteomes" id="UP000646827"/>
    </source>
</evidence>
<feature type="compositionally biased region" description="Low complexity" evidence="5">
    <location>
        <begin position="219"/>
        <end position="236"/>
    </location>
</feature>
<evidence type="ECO:0000259" key="6">
    <source>
        <dbReference type="PROSITE" id="PS50178"/>
    </source>
</evidence>
<feature type="compositionally biased region" description="Polar residues" evidence="5">
    <location>
        <begin position="117"/>
        <end position="128"/>
    </location>
</feature>
<feature type="compositionally biased region" description="Low complexity" evidence="5">
    <location>
        <begin position="727"/>
        <end position="740"/>
    </location>
</feature>
<dbReference type="InterPro" id="IPR017455">
    <property type="entry name" value="Znf_FYVE-rel"/>
</dbReference>
<feature type="compositionally biased region" description="Acidic residues" evidence="5">
    <location>
        <begin position="790"/>
        <end position="800"/>
    </location>
</feature>
<feature type="region of interest" description="Disordered" evidence="5">
    <location>
        <begin position="363"/>
        <end position="412"/>
    </location>
</feature>
<keyword evidence="1" id="KW-0479">Metal-binding</keyword>
<keyword evidence="2 4" id="KW-0863">Zinc-finger</keyword>
<dbReference type="OrthoDB" id="660555at2759"/>
<evidence type="ECO:0000256" key="3">
    <source>
        <dbReference type="ARBA" id="ARBA00022833"/>
    </source>
</evidence>
<feature type="domain" description="FYVE-type" evidence="6">
    <location>
        <begin position="937"/>
        <end position="999"/>
    </location>
</feature>
<feature type="region of interest" description="Disordered" evidence="5">
    <location>
        <begin position="295"/>
        <end position="318"/>
    </location>
</feature>
<dbReference type="Gene3D" id="3.30.40.10">
    <property type="entry name" value="Zinc/RING finger domain, C3HC4 (zinc finger)"/>
    <property type="match status" value="1"/>
</dbReference>
<keyword evidence="3" id="KW-0862">Zinc</keyword>
<dbReference type="PANTHER" id="PTHR39490">
    <property type="entry name" value="ARRESTIN DOMAIN-CONTAINING PROTEIN D"/>
    <property type="match status" value="1"/>
</dbReference>
<reference evidence="7 8" key="1">
    <citation type="submission" date="2020-12" db="EMBL/GenBank/DDBJ databases">
        <title>Metabolic potential, ecology and presence of endohyphal bacteria is reflected in genomic diversity of Mucoromycotina.</title>
        <authorList>
            <person name="Muszewska A."/>
            <person name="Okrasinska A."/>
            <person name="Steczkiewicz K."/>
            <person name="Drgas O."/>
            <person name="Orlowska M."/>
            <person name="Perlinska-Lenart U."/>
            <person name="Aleksandrzak-Piekarczyk T."/>
            <person name="Szatraj K."/>
            <person name="Zielenkiewicz U."/>
            <person name="Pilsyk S."/>
            <person name="Malc E."/>
            <person name="Mieczkowski P."/>
            <person name="Kruszewska J.S."/>
            <person name="Biernat P."/>
            <person name="Pawlowska J."/>
        </authorList>
    </citation>
    <scope>NUCLEOTIDE SEQUENCE [LARGE SCALE GENOMIC DNA]</scope>
    <source>
        <strain evidence="7 8">CBS 142.35</strain>
    </source>
</reference>
<evidence type="ECO:0000256" key="2">
    <source>
        <dbReference type="ARBA" id="ARBA00022771"/>
    </source>
</evidence>
<dbReference type="SMART" id="SM00064">
    <property type="entry name" value="FYVE"/>
    <property type="match status" value="1"/>
</dbReference>
<evidence type="ECO:0000313" key="7">
    <source>
        <dbReference type="EMBL" id="KAG2223243.1"/>
    </source>
</evidence>
<feature type="compositionally biased region" description="Polar residues" evidence="5">
    <location>
        <begin position="305"/>
        <end position="318"/>
    </location>
</feature>
<dbReference type="InterPro" id="IPR013083">
    <property type="entry name" value="Znf_RING/FYVE/PHD"/>
</dbReference>
<feature type="compositionally biased region" description="Low complexity" evidence="5">
    <location>
        <begin position="92"/>
        <end position="116"/>
    </location>
</feature>
<comment type="caution">
    <text evidence="7">The sequence shown here is derived from an EMBL/GenBank/DDBJ whole genome shotgun (WGS) entry which is preliminary data.</text>
</comment>
<proteinExistence type="predicted"/>
<dbReference type="CDD" id="cd15760">
    <property type="entry name" value="FYVE_scVPS27p_like"/>
    <property type="match status" value="1"/>
</dbReference>
<dbReference type="Pfam" id="PF01363">
    <property type="entry name" value="FYVE"/>
    <property type="match status" value="1"/>
</dbReference>
<dbReference type="PROSITE" id="PS50178">
    <property type="entry name" value="ZF_FYVE"/>
    <property type="match status" value="1"/>
</dbReference>
<dbReference type="SUPFAM" id="SSF57903">
    <property type="entry name" value="FYVE/PHD zinc finger"/>
    <property type="match status" value="1"/>
</dbReference>
<evidence type="ECO:0000256" key="5">
    <source>
        <dbReference type="SAM" id="MobiDB-lite"/>
    </source>
</evidence>
<gene>
    <name evidence="7" type="ORF">INT45_006124</name>
</gene>
<dbReference type="Proteomes" id="UP000646827">
    <property type="component" value="Unassembled WGS sequence"/>
</dbReference>
<dbReference type="GO" id="GO:0008270">
    <property type="term" value="F:zinc ion binding"/>
    <property type="evidence" value="ECO:0007669"/>
    <property type="project" value="UniProtKB-KW"/>
</dbReference>
<feature type="compositionally biased region" description="Low complexity" evidence="5">
    <location>
        <begin position="37"/>
        <end position="46"/>
    </location>
</feature>
<accession>A0A8H7S861</accession>
<feature type="compositionally biased region" description="Basic and acidic residues" evidence="5">
    <location>
        <begin position="777"/>
        <end position="789"/>
    </location>
</feature>